<keyword evidence="5" id="KW-0413">Isomerase</keyword>
<dbReference type="InterPro" id="IPR014017">
    <property type="entry name" value="DNA_helicase_UvrD-like_C"/>
</dbReference>
<evidence type="ECO:0000256" key="7">
    <source>
        <dbReference type="ARBA" id="ARBA00034808"/>
    </source>
</evidence>
<dbReference type="RefSeq" id="WP_114402162.1">
    <property type="nucleotide sequence ID" value="NZ_QPGB01000002.1"/>
</dbReference>
<evidence type="ECO:0000313" key="14">
    <source>
        <dbReference type="EMBL" id="RCS58076.1"/>
    </source>
</evidence>
<keyword evidence="2 10" id="KW-0378">Hydrolase</keyword>
<proteinExistence type="predicted"/>
<dbReference type="GO" id="GO:0016887">
    <property type="term" value="F:ATP hydrolysis activity"/>
    <property type="evidence" value="ECO:0007669"/>
    <property type="project" value="RHEA"/>
</dbReference>
<evidence type="ECO:0000256" key="9">
    <source>
        <dbReference type="ARBA" id="ARBA00048988"/>
    </source>
</evidence>
<dbReference type="Gene3D" id="1.10.486.10">
    <property type="entry name" value="PCRA, domain 4"/>
    <property type="match status" value="1"/>
</dbReference>
<keyword evidence="3 10" id="KW-0347">Helicase</keyword>
<evidence type="ECO:0000256" key="8">
    <source>
        <dbReference type="ARBA" id="ARBA00034923"/>
    </source>
</evidence>
<dbReference type="InterPro" id="IPR000212">
    <property type="entry name" value="DNA_helicase_UvrD/REP"/>
</dbReference>
<protein>
    <recommendedName>
        <fullName evidence="7">DNA 3'-5' helicase</fullName>
        <ecNumber evidence="7">5.6.2.4</ecNumber>
    </recommendedName>
    <alternativeName>
        <fullName evidence="8">DNA 3'-5' helicase II</fullName>
    </alternativeName>
</protein>
<dbReference type="InterPro" id="IPR027417">
    <property type="entry name" value="P-loop_NTPase"/>
</dbReference>
<dbReference type="GO" id="GO:0033202">
    <property type="term" value="C:DNA helicase complex"/>
    <property type="evidence" value="ECO:0007669"/>
    <property type="project" value="TreeGrafter"/>
</dbReference>
<dbReference type="Gene3D" id="3.40.50.300">
    <property type="entry name" value="P-loop containing nucleotide triphosphate hydrolases"/>
    <property type="match status" value="4"/>
</dbReference>
<feature type="region of interest" description="Disordered" evidence="11">
    <location>
        <begin position="543"/>
        <end position="562"/>
    </location>
</feature>
<dbReference type="PANTHER" id="PTHR11070">
    <property type="entry name" value="UVRD / RECB / PCRA DNA HELICASE FAMILY MEMBER"/>
    <property type="match status" value="1"/>
</dbReference>
<accession>A0A368L3A5</accession>
<evidence type="ECO:0000256" key="4">
    <source>
        <dbReference type="ARBA" id="ARBA00022840"/>
    </source>
</evidence>
<feature type="compositionally biased region" description="Low complexity" evidence="11">
    <location>
        <begin position="543"/>
        <end position="558"/>
    </location>
</feature>
<dbReference type="PROSITE" id="PS51217">
    <property type="entry name" value="UVRD_HELICASE_CTER"/>
    <property type="match status" value="1"/>
</dbReference>
<feature type="domain" description="UvrD-like helicase C-terminal" evidence="13">
    <location>
        <begin position="574"/>
        <end position="876"/>
    </location>
</feature>
<dbReference type="GO" id="GO:0003677">
    <property type="term" value="F:DNA binding"/>
    <property type="evidence" value="ECO:0007669"/>
    <property type="project" value="InterPro"/>
</dbReference>
<keyword evidence="15" id="KW-1185">Reference proteome</keyword>
<evidence type="ECO:0000256" key="1">
    <source>
        <dbReference type="ARBA" id="ARBA00022741"/>
    </source>
</evidence>
<dbReference type="InterPro" id="IPR014016">
    <property type="entry name" value="UvrD-like_ATP-bd"/>
</dbReference>
<gene>
    <name evidence="14" type="ORF">DU000_04350</name>
</gene>
<dbReference type="PANTHER" id="PTHR11070:SF2">
    <property type="entry name" value="ATP-DEPENDENT DNA HELICASE SRS2"/>
    <property type="match status" value="1"/>
</dbReference>
<evidence type="ECO:0000259" key="13">
    <source>
        <dbReference type="PROSITE" id="PS51217"/>
    </source>
</evidence>
<evidence type="ECO:0000256" key="5">
    <source>
        <dbReference type="ARBA" id="ARBA00023235"/>
    </source>
</evidence>
<dbReference type="GO" id="GO:0005829">
    <property type="term" value="C:cytosol"/>
    <property type="evidence" value="ECO:0007669"/>
    <property type="project" value="TreeGrafter"/>
</dbReference>
<evidence type="ECO:0000256" key="11">
    <source>
        <dbReference type="SAM" id="MobiDB-lite"/>
    </source>
</evidence>
<keyword evidence="1 10" id="KW-0547">Nucleotide-binding</keyword>
<dbReference type="GO" id="GO:0000725">
    <property type="term" value="P:recombinational repair"/>
    <property type="evidence" value="ECO:0007669"/>
    <property type="project" value="TreeGrafter"/>
</dbReference>
<feature type="domain" description="UvrD-like helicase ATP-binding" evidence="12">
    <location>
        <begin position="19"/>
        <end position="520"/>
    </location>
</feature>
<evidence type="ECO:0000256" key="10">
    <source>
        <dbReference type="PROSITE-ProRule" id="PRU00560"/>
    </source>
</evidence>
<evidence type="ECO:0000256" key="2">
    <source>
        <dbReference type="ARBA" id="ARBA00022801"/>
    </source>
</evidence>
<name>A0A368L3A5_9BURK</name>
<feature type="binding site" evidence="10">
    <location>
        <begin position="40"/>
        <end position="47"/>
    </location>
    <ligand>
        <name>ATP</name>
        <dbReference type="ChEBI" id="CHEBI:30616"/>
    </ligand>
</feature>
<dbReference type="EMBL" id="QPGB01000002">
    <property type="protein sequence ID" value="RCS58076.1"/>
    <property type="molecule type" value="Genomic_DNA"/>
</dbReference>
<dbReference type="GO" id="GO:0005524">
    <property type="term" value="F:ATP binding"/>
    <property type="evidence" value="ECO:0007669"/>
    <property type="project" value="UniProtKB-UniRule"/>
</dbReference>
<comment type="catalytic activity">
    <reaction evidence="9">
        <text>ATP + H2O = ADP + phosphate + H(+)</text>
        <dbReference type="Rhea" id="RHEA:13065"/>
        <dbReference type="ChEBI" id="CHEBI:15377"/>
        <dbReference type="ChEBI" id="CHEBI:15378"/>
        <dbReference type="ChEBI" id="CHEBI:30616"/>
        <dbReference type="ChEBI" id="CHEBI:43474"/>
        <dbReference type="ChEBI" id="CHEBI:456216"/>
        <dbReference type="EC" id="5.6.2.4"/>
    </reaction>
</comment>
<dbReference type="Pfam" id="PF00580">
    <property type="entry name" value="UvrD-helicase"/>
    <property type="match status" value="1"/>
</dbReference>
<organism evidence="14 15">
    <name type="scientific">Parvibium lacunae</name>
    <dbReference type="NCBI Taxonomy" id="1888893"/>
    <lineage>
        <taxon>Bacteria</taxon>
        <taxon>Pseudomonadati</taxon>
        <taxon>Pseudomonadota</taxon>
        <taxon>Betaproteobacteria</taxon>
        <taxon>Burkholderiales</taxon>
        <taxon>Alcaligenaceae</taxon>
        <taxon>Parvibium</taxon>
    </lineage>
</organism>
<comment type="catalytic activity">
    <reaction evidence="6">
        <text>Couples ATP hydrolysis with the unwinding of duplex DNA by translocating in the 3'-5' direction.</text>
        <dbReference type="EC" id="5.6.2.4"/>
    </reaction>
</comment>
<dbReference type="PROSITE" id="PS51198">
    <property type="entry name" value="UVRD_HELICASE_ATP_BIND"/>
    <property type="match status" value="1"/>
</dbReference>
<evidence type="ECO:0000256" key="3">
    <source>
        <dbReference type="ARBA" id="ARBA00022806"/>
    </source>
</evidence>
<evidence type="ECO:0000313" key="15">
    <source>
        <dbReference type="Proteomes" id="UP000252357"/>
    </source>
</evidence>
<dbReference type="Pfam" id="PF13361">
    <property type="entry name" value="UvrD_C"/>
    <property type="match status" value="1"/>
</dbReference>
<comment type="caution">
    <text evidence="14">The sequence shown here is derived from an EMBL/GenBank/DDBJ whole genome shotgun (WGS) entry which is preliminary data.</text>
</comment>
<evidence type="ECO:0000259" key="12">
    <source>
        <dbReference type="PROSITE" id="PS51198"/>
    </source>
</evidence>
<dbReference type="OrthoDB" id="5905204at2"/>
<dbReference type="AlphaFoldDB" id="A0A368L3A5"/>
<dbReference type="Proteomes" id="UP000252357">
    <property type="component" value="Unassembled WGS sequence"/>
</dbReference>
<reference evidence="14 15" key="1">
    <citation type="journal article" date="2018" name="Int. J. Syst. Evol. Microbiol.">
        <title>Parvibium lacunae gen. nov., sp. nov., a new member of the family Alcaligenaceae isolated from a freshwater pond.</title>
        <authorList>
            <person name="Chen W.M."/>
            <person name="Xie P.B."/>
            <person name="Hsu M.Y."/>
            <person name="Sheu S.Y."/>
        </authorList>
    </citation>
    <scope>NUCLEOTIDE SEQUENCE [LARGE SCALE GENOMIC DNA]</scope>
    <source>
        <strain evidence="14 15">KMB9</strain>
    </source>
</reference>
<keyword evidence="4 10" id="KW-0067">ATP-binding</keyword>
<sequence>MSPTRLERAMSAYTLNQEPVSHATFVSVALDPAQSVTVEACAGSGKTWLLVGRMLRLLLAGAEPSSILAITFTRKAAQEMQARLLTLLEQLAGAPAAQALTLLEQRGLQPAQAHALLTRARTLYDLVLQAQPSLKVQTFHGWFWEVLRRAPWRLEPPDLPRQAGRASVNQWGRPRWPQPQAGLLEQTERLQEEAWHDFLAHANRDLSLQAHYLTLLQFVTQPRDLLASLFHQRAEWWAFAAAQEAQGREPIEAALAIWADMPNQDPRLDWQQPPLQAACQAIIESVPAHPELNGSVRDLLQRCQDCLATITPAGLPEVSVLGAYRHFFAAVLTQKGQIQKNLINQKQLGLIGARQASYVQALESLAAHYHALEANYEDWQACRLNQAAWPCALAWLEAYQQRKAARQVLDFTDIEWHTRELLQDDRYAAYMQMRLDARYQHLLFDEFQDTNPFQWGIIQSWLAGYGRDGERPSVFIVGDPKQSIYRFRRADSRLFASAGAWLQQYFQAQALRTNHTWRNATAIIETVNSLFLALPEAMRPQDFAPQTTQAQQQNLPQPEGTDSTTAMLSGVYCYPLADSEPAPPGLAEAVIEPVASTTLPQFRNPLLLPATDVPDERRVQEATALASLIQGLLPTLTVTTALGERRPANYGDVMILVRTRTHMAAYEQALQAAGIPYVSDRRGGLLETPEVQDLCALLRFLSEPHDNLALAQILAAPFFAPVLTEAYGSTENGLNHLAMAVQAQRQHWWQALMQLASTLSQPVWQRIRAQLQDWLEHAGRLPVHDLLDRIYHQAALLARYTACVPAVRVAQVQANLREFLALALNLDGGRYSSVSRFLQEISLLRELSQQESPDEASLIGTEHAVVRLLTVHAAKGLEAPLVCLADATYQPKEGRPGLLFDWPPALNAPRQVSFITGAQGLGKRREALWQTEQALAQREAQNLLYVALTRAQQLVVVTGVPSKKNSGEASWYQQIQPHSQSLDTLNLALQSASTAGLAAGLKHSARDYDDFCPPAIADRCDPLAYITTPQHTQPSHDNEKISVAESAAQQLGTAWHGVLQRIRTHHHAEAILTTILPRYALPHGLRQQVRQAVKQVISAPTLAPFFSDAALRIETELSLLNEHGELKRLDRLVELHDAYWILDYKWAVSAANLADYQAQLQHYRASFAAVLSREPWRNPLQKPIRLGLITPEGRLIEVV</sequence>
<evidence type="ECO:0000256" key="6">
    <source>
        <dbReference type="ARBA" id="ARBA00034617"/>
    </source>
</evidence>
<dbReference type="SUPFAM" id="SSF52540">
    <property type="entry name" value="P-loop containing nucleoside triphosphate hydrolases"/>
    <property type="match status" value="1"/>
</dbReference>
<dbReference type="EC" id="5.6.2.4" evidence="7"/>
<dbReference type="GO" id="GO:0043138">
    <property type="term" value="F:3'-5' DNA helicase activity"/>
    <property type="evidence" value="ECO:0007669"/>
    <property type="project" value="UniProtKB-EC"/>
</dbReference>